<dbReference type="InterPro" id="IPR005786">
    <property type="entry name" value="B_amino_transII"/>
</dbReference>
<dbReference type="FunFam" id="3.30.470.10:FF:000003">
    <property type="entry name" value="Branched-chain-amino-acid aminotransferase"/>
    <property type="match status" value="1"/>
</dbReference>
<dbReference type="Pfam" id="PF01063">
    <property type="entry name" value="Aminotran_4"/>
    <property type="match status" value="1"/>
</dbReference>
<dbReference type="InterPro" id="IPR043131">
    <property type="entry name" value="BCAT-like_N"/>
</dbReference>
<evidence type="ECO:0000256" key="4">
    <source>
        <dbReference type="ARBA" id="ARBA00022679"/>
    </source>
</evidence>
<keyword evidence="3 9" id="KW-0032">Aminotransferase</keyword>
<evidence type="ECO:0000313" key="10">
    <source>
        <dbReference type="EMBL" id="KAG0466031.1"/>
    </source>
</evidence>
<evidence type="ECO:0000256" key="3">
    <source>
        <dbReference type="ARBA" id="ARBA00022576"/>
    </source>
</evidence>
<evidence type="ECO:0000256" key="7">
    <source>
        <dbReference type="RuleBase" id="RU004106"/>
    </source>
</evidence>
<comment type="caution">
    <text evidence="10">The sequence shown here is derived from an EMBL/GenBank/DDBJ whole genome shotgun (WGS) entry which is preliminary data.</text>
</comment>
<dbReference type="InterPro" id="IPR001544">
    <property type="entry name" value="Aminotrans_IV"/>
</dbReference>
<comment type="catalytic activity">
    <reaction evidence="9">
        <text>L-valine + 2-oxoglutarate = 3-methyl-2-oxobutanoate + L-glutamate</text>
        <dbReference type="Rhea" id="RHEA:24813"/>
        <dbReference type="ChEBI" id="CHEBI:11851"/>
        <dbReference type="ChEBI" id="CHEBI:16810"/>
        <dbReference type="ChEBI" id="CHEBI:29985"/>
        <dbReference type="ChEBI" id="CHEBI:57762"/>
        <dbReference type="EC" id="2.6.1.42"/>
    </reaction>
</comment>
<accession>A0A835UNM5</accession>
<dbReference type="AlphaFoldDB" id="A0A835UNM5"/>
<keyword evidence="4 9" id="KW-0808">Transferase</keyword>
<dbReference type="GO" id="GO:0008652">
    <property type="term" value="P:amino acid biosynthetic process"/>
    <property type="evidence" value="ECO:0007669"/>
    <property type="project" value="UniProtKB-KW"/>
</dbReference>
<dbReference type="CDD" id="cd01557">
    <property type="entry name" value="BCAT_beta_family"/>
    <property type="match status" value="1"/>
</dbReference>
<dbReference type="FunFam" id="3.20.10.10:FF:000003">
    <property type="entry name" value="Branched-chain-amino-acid aminotransferase"/>
    <property type="match status" value="1"/>
</dbReference>
<dbReference type="NCBIfam" id="NF009897">
    <property type="entry name" value="PRK13357.1"/>
    <property type="match status" value="1"/>
</dbReference>
<dbReference type="OrthoDB" id="409992at2759"/>
<proteinExistence type="inferred from homology"/>
<organism evidence="10 11">
    <name type="scientific">Vanilla planifolia</name>
    <name type="common">Vanilla</name>
    <dbReference type="NCBI Taxonomy" id="51239"/>
    <lineage>
        <taxon>Eukaryota</taxon>
        <taxon>Viridiplantae</taxon>
        <taxon>Streptophyta</taxon>
        <taxon>Embryophyta</taxon>
        <taxon>Tracheophyta</taxon>
        <taxon>Spermatophyta</taxon>
        <taxon>Magnoliopsida</taxon>
        <taxon>Liliopsida</taxon>
        <taxon>Asparagales</taxon>
        <taxon>Orchidaceae</taxon>
        <taxon>Vanilloideae</taxon>
        <taxon>Vanilleae</taxon>
        <taxon>Vanilla</taxon>
    </lineage>
</organism>
<dbReference type="PANTHER" id="PTHR42825:SF29">
    <property type="entry name" value="BRANCHED-CHAIN-AMINO-ACID AMINOTRANSFERASE"/>
    <property type="match status" value="1"/>
</dbReference>
<dbReference type="PANTHER" id="PTHR42825">
    <property type="entry name" value="AMINO ACID AMINOTRANSFERASE"/>
    <property type="match status" value="1"/>
</dbReference>
<dbReference type="InterPro" id="IPR043132">
    <property type="entry name" value="BCAT-like_C"/>
</dbReference>
<evidence type="ECO:0000256" key="9">
    <source>
        <dbReference type="RuleBase" id="RU004517"/>
    </source>
</evidence>
<dbReference type="PIRSF" id="PIRSF006468">
    <property type="entry name" value="BCAT1"/>
    <property type="match status" value="1"/>
</dbReference>
<feature type="modified residue" description="N6-(pyridoxal phosphate)lysine" evidence="6">
    <location>
        <position position="233"/>
    </location>
</feature>
<dbReference type="GO" id="GO:0004084">
    <property type="term" value="F:branched-chain-amino-acid transaminase activity"/>
    <property type="evidence" value="ECO:0007669"/>
    <property type="project" value="UniProtKB-EC"/>
</dbReference>
<reference evidence="10 11" key="1">
    <citation type="journal article" date="2020" name="Nat. Food">
        <title>A phased Vanilla planifolia genome enables genetic improvement of flavour and production.</title>
        <authorList>
            <person name="Hasing T."/>
            <person name="Tang H."/>
            <person name="Brym M."/>
            <person name="Khazi F."/>
            <person name="Huang T."/>
            <person name="Chambers A.H."/>
        </authorList>
    </citation>
    <scope>NUCLEOTIDE SEQUENCE [LARGE SCALE GENOMIC DNA]</scope>
    <source>
        <tissue evidence="10">Leaf</tissue>
    </source>
</reference>
<dbReference type="Proteomes" id="UP000639772">
    <property type="component" value="Chromosome 10"/>
</dbReference>
<comment type="catalytic activity">
    <reaction evidence="9">
        <text>L-leucine + 2-oxoglutarate = 4-methyl-2-oxopentanoate + L-glutamate</text>
        <dbReference type="Rhea" id="RHEA:18321"/>
        <dbReference type="ChEBI" id="CHEBI:16810"/>
        <dbReference type="ChEBI" id="CHEBI:17865"/>
        <dbReference type="ChEBI" id="CHEBI:29985"/>
        <dbReference type="ChEBI" id="CHEBI:57427"/>
        <dbReference type="EC" id="2.6.1.42"/>
    </reaction>
</comment>
<dbReference type="GO" id="GO:0009082">
    <property type="term" value="P:branched-chain amino acid biosynthetic process"/>
    <property type="evidence" value="ECO:0007669"/>
    <property type="project" value="UniProtKB-KW"/>
</dbReference>
<protein>
    <recommendedName>
        <fullName evidence="9">Branched-chain-amino-acid aminotransferase</fullName>
        <ecNumber evidence="9">2.6.1.42</ecNumber>
    </recommendedName>
</protein>
<comment type="similarity">
    <text evidence="2 7">Belongs to the class-IV pyridoxal-phosphate-dependent aminotransferase family.</text>
</comment>
<keyword evidence="5 8" id="KW-0663">Pyridoxal phosphate</keyword>
<evidence type="ECO:0000313" key="11">
    <source>
        <dbReference type="Proteomes" id="UP000639772"/>
    </source>
</evidence>
<dbReference type="InterPro" id="IPR033939">
    <property type="entry name" value="BCAT_family"/>
</dbReference>
<dbReference type="PROSITE" id="PS00770">
    <property type="entry name" value="AA_TRANSFER_CLASS_4"/>
    <property type="match status" value="1"/>
</dbReference>
<evidence type="ECO:0000256" key="8">
    <source>
        <dbReference type="RuleBase" id="RU004516"/>
    </source>
</evidence>
<keyword evidence="9" id="KW-0028">Amino-acid biosynthesis</keyword>
<keyword evidence="9" id="KW-0100">Branched-chain amino acid biosynthesis</keyword>
<evidence type="ECO:0000256" key="5">
    <source>
        <dbReference type="ARBA" id="ARBA00022898"/>
    </source>
</evidence>
<dbReference type="SUPFAM" id="SSF56752">
    <property type="entry name" value="D-aminoacid aminotransferase-like PLP-dependent enzymes"/>
    <property type="match status" value="1"/>
</dbReference>
<dbReference type="Gene3D" id="3.30.470.10">
    <property type="match status" value="1"/>
</dbReference>
<dbReference type="EC" id="2.6.1.42" evidence="9"/>
<gene>
    <name evidence="10" type="ORF">HPP92_020195</name>
</gene>
<evidence type="ECO:0000256" key="6">
    <source>
        <dbReference type="PIRSR" id="PIRSR006468-1"/>
    </source>
</evidence>
<dbReference type="InterPro" id="IPR018300">
    <property type="entry name" value="Aminotrans_IV_CS"/>
</dbReference>
<name>A0A835UNM5_VANPL</name>
<evidence type="ECO:0000256" key="1">
    <source>
        <dbReference type="ARBA" id="ARBA00001933"/>
    </source>
</evidence>
<dbReference type="Gene3D" id="3.20.10.10">
    <property type="entry name" value="D-amino Acid Aminotransferase, subunit A, domain 2"/>
    <property type="match status" value="1"/>
</dbReference>
<comment type="cofactor">
    <cofactor evidence="1 8">
        <name>pyridoxal 5'-phosphate</name>
        <dbReference type="ChEBI" id="CHEBI:597326"/>
    </cofactor>
</comment>
<dbReference type="InterPro" id="IPR036038">
    <property type="entry name" value="Aminotransferase-like"/>
</dbReference>
<dbReference type="NCBIfam" id="TIGR01123">
    <property type="entry name" value="ilvE_II"/>
    <property type="match status" value="1"/>
</dbReference>
<sequence length="386" mass="42366">MGIMEVILDGLKESNRHFLSSVGLRYEAGGIVEVQISFRVNGEMGSDHEYADVNWDELGFRLMPTDYMYMMKCSQHDSFSEGQLTQYGNIELNPSAGVLNYGQGLFEGLKAYRKINGGGLALFRPEENARRMQMGAERMCMPSPTVDQFLHAVKHTVLANKRWVPPPGKGSLYVRPLLLGSGPVLGLAPATEYLFLVYAAPVGNYFKEGLAPINLIIEEDTCRATPGGTGGVKTITNYAPVLKAQQEAKKKGFTDVLFLDSVNKIYLEEASSSNIFLVKNNLILTPKTAGTILQGITRASIIEIAGDLGHQVEERPVSVDDLVDADEVFCTGTAVVVAPVSSITYKDRRYSYNCGEHAVSRMLYKSLIAIQLGHVQDKKGWSIQIG</sequence>
<comment type="catalytic activity">
    <reaction evidence="9">
        <text>L-isoleucine + 2-oxoglutarate = (S)-3-methyl-2-oxopentanoate + L-glutamate</text>
        <dbReference type="Rhea" id="RHEA:24801"/>
        <dbReference type="ChEBI" id="CHEBI:16810"/>
        <dbReference type="ChEBI" id="CHEBI:29985"/>
        <dbReference type="ChEBI" id="CHEBI:35146"/>
        <dbReference type="ChEBI" id="CHEBI:58045"/>
        <dbReference type="EC" id="2.6.1.42"/>
    </reaction>
</comment>
<dbReference type="GO" id="GO:0005737">
    <property type="term" value="C:cytoplasm"/>
    <property type="evidence" value="ECO:0007669"/>
    <property type="project" value="UniProtKB-ARBA"/>
</dbReference>
<dbReference type="EMBL" id="JADCNM010000010">
    <property type="protein sequence ID" value="KAG0466031.1"/>
    <property type="molecule type" value="Genomic_DNA"/>
</dbReference>
<evidence type="ECO:0000256" key="2">
    <source>
        <dbReference type="ARBA" id="ARBA00009320"/>
    </source>
</evidence>